<dbReference type="AlphaFoldDB" id="A0A6A3RZM0"/>
<dbReference type="EMBL" id="QXFZ01000749">
    <property type="protein sequence ID" value="KAE9106069.1"/>
    <property type="molecule type" value="Genomic_DNA"/>
</dbReference>
<reference evidence="1 2" key="1">
    <citation type="submission" date="2018-08" db="EMBL/GenBank/DDBJ databases">
        <title>Genomic investigation of the strawberry pathogen Phytophthora fragariae indicates pathogenicity is determined by transcriptional variation in three key races.</title>
        <authorList>
            <person name="Adams T.M."/>
            <person name="Armitage A.D."/>
            <person name="Sobczyk M.K."/>
            <person name="Bates H.J."/>
            <person name="Dunwell J.M."/>
            <person name="Nellist C.F."/>
            <person name="Harrison R.J."/>
        </authorList>
    </citation>
    <scope>NUCLEOTIDE SEQUENCE [LARGE SCALE GENOMIC DNA]</scope>
    <source>
        <strain evidence="1 2">NOV-71</strain>
    </source>
</reference>
<protein>
    <submittedName>
        <fullName evidence="1">Uncharacterized protein</fullName>
    </submittedName>
</protein>
<proteinExistence type="predicted"/>
<comment type="caution">
    <text evidence="1">The sequence shown here is derived from an EMBL/GenBank/DDBJ whole genome shotgun (WGS) entry which is preliminary data.</text>
</comment>
<gene>
    <name evidence="1" type="ORF">PF007_g13536</name>
</gene>
<name>A0A6A3RZM0_9STRA</name>
<sequence length="199" mass="22437">MLRFCLAARLVRAGLRAYLGLQAVERRAVLFPFDEMKCFLSLTAKNEKNPQWHFYGTFHSYRCCATCARQGSSVAWHGTPWHWLRATLKTFNSVCKKLQIAGKREAELTSEEQDVVALFELSSAANVPAATTQQRARTRTRAHRRTEDFATALLRSDDIPSEAGPRYSDSTDQYPLRHTLLAVQTCDDAAALVSPPYQP</sequence>
<dbReference type="Proteomes" id="UP000441208">
    <property type="component" value="Unassembled WGS sequence"/>
</dbReference>
<evidence type="ECO:0000313" key="1">
    <source>
        <dbReference type="EMBL" id="KAE9106069.1"/>
    </source>
</evidence>
<accession>A0A6A3RZM0</accession>
<evidence type="ECO:0000313" key="2">
    <source>
        <dbReference type="Proteomes" id="UP000441208"/>
    </source>
</evidence>
<organism evidence="1 2">
    <name type="scientific">Phytophthora fragariae</name>
    <dbReference type="NCBI Taxonomy" id="53985"/>
    <lineage>
        <taxon>Eukaryota</taxon>
        <taxon>Sar</taxon>
        <taxon>Stramenopiles</taxon>
        <taxon>Oomycota</taxon>
        <taxon>Peronosporomycetes</taxon>
        <taxon>Peronosporales</taxon>
        <taxon>Peronosporaceae</taxon>
        <taxon>Phytophthora</taxon>
    </lineage>
</organism>